<protein>
    <submittedName>
        <fullName evidence="2">Transducin family protein</fullName>
    </submittedName>
</protein>
<name>A0A2P2LEY4_RHIMU</name>
<keyword evidence="1" id="KW-1133">Transmembrane helix</keyword>
<feature type="transmembrane region" description="Helical" evidence="1">
    <location>
        <begin position="38"/>
        <end position="59"/>
    </location>
</feature>
<keyword evidence="1" id="KW-0812">Transmembrane</keyword>
<feature type="transmembrane region" description="Helical" evidence="1">
    <location>
        <begin position="6"/>
        <end position="26"/>
    </location>
</feature>
<organism evidence="2">
    <name type="scientific">Rhizophora mucronata</name>
    <name type="common">Asiatic mangrove</name>
    <dbReference type="NCBI Taxonomy" id="61149"/>
    <lineage>
        <taxon>Eukaryota</taxon>
        <taxon>Viridiplantae</taxon>
        <taxon>Streptophyta</taxon>
        <taxon>Embryophyta</taxon>
        <taxon>Tracheophyta</taxon>
        <taxon>Spermatophyta</taxon>
        <taxon>Magnoliopsida</taxon>
        <taxon>eudicotyledons</taxon>
        <taxon>Gunneridae</taxon>
        <taxon>Pentapetalae</taxon>
        <taxon>rosids</taxon>
        <taxon>fabids</taxon>
        <taxon>Malpighiales</taxon>
        <taxon>Rhizophoraceae</taxon>
        <taxon>Rhizophora</taxon>
    </lineage>
</organism>
<evidence type="ECO:0000313" key="2">
    <source>
        <dbReference type="EMBL" id="MBX16537.1"/>
    </source>
</evidence>
<feature type="transmembrane region" description="Helical" evidence="1">
    <location>
        <begin position="71"/>
        <end position="91"/>
    </location>
</feature>
<keyword evidence="1" id="KW-0472">Membrane</keyword>
<proteinExistence type="predicted"/>
<dbReference type="AlphaFoldDB" id="A0A2P2LEY4"/>
<dbReference type="EMBL" id="GGEC01036053">
    <property type="protein sequence ID" value="MBX16537.1"/>
    <property type="molecule type" value="Transcribed_RNA"/>
</dbReference>
<dbReference type="EMBL" id="GGEC01036052">
    <property type="protein sequence ID" value="MBX16536.1"/>
    <property type="molecule type" value="Transcribed_RNA"/>
</dbReference>
<sequence length="96" mass="10998">MVNFPPCSSCAFILVYCCLSVNYCLWHGQWCGLMLTSKLFSCIGKSCLSNFFYCFLSVWPSVCNLSPSLLRAYFCLVLQLFLMTESFLAVYHMTKI</sequence>
<reference evidence="2" key="1">
    <citation type="submission" date="2018-02" db="EMBL/GenBank/DDBJ databases">
        <title>Rhizophora mucronata_Transcriptome.</title>
        <authorList>
            <person name="Meera S.P."/>
            <person name="Sreeshan A."/>
            <person name="Augustine A."/>
        </authorList>
    </citation>
    <scope>NUCLEOTIDE SEQUENCE</scope>
    <source>
        <tissue evidence="2">Leaf</tissue>
    </source>
</reference>
<accession>A0A2P2LEY4</accession>
<evidence type="ECO:0000256" key="1">
    <source>
        <dbReference type="SAM" id="Phobius"/>
    </source>
</evidence>